<dbReference type="InterPro" id="IPR053258">
    <property type="entry name" value="Ca-permeable_cation_channel"/>
</dbReference>
<feature type="signal peptide" evidence="2">
    <location>
        <begin position="1"/>
        <end position="16"/>
    </location>
</feature>
<dbReference type="Proteomes" id="UP001187192">
    <property type="component" value="Unassembled WGS sequence"/>
</dbReference>
<name>A0AA88AN47_FICCA</name>
<feature type="transmembrane region" description="Helical" evidence="1">
    <location>
        <begin position="40"/>
        <end position="69"/>
    </location>
</feature>
<sequence length="108" mass="12086">MSSFVLALFACVAAWAAETMKDQAQSTRYDHGVVTMKIGPLFGGLASILLLMIVFPVLGWVTLFLWALYFSKCVYELVKDEFLELFDTLNAAIHGQFIPNNEDHDLPV</sequence>
<dbReference type="AlphaFoldDB" id="A0AA88AN47"/>
<evidence type="ECO:0000313" key="4">
    <source>
        <dbReference type="Proteomes" id="UP001187192"/>
    </source>
</evidence>
<proteinExistence type="predicted"/>
<gene>
    <name evidence="3" type="ORF">TIFTF001_025072</name>
</gene>
<dbReference type="PANTHER" id="PTHR34115:SF13">
    <property type="entry name" value="RPB1A"/>
    <property type="match status" value="1"/>
</dbReference>
<accession>A0AA88AN47</accession>
<feature type="chain" id="PRO_5041693869" evidence="2">
    <location>
        <begin position="17"/>
        <end position="108"/>
    </location>
</feature>
<dbReference type="PANTHER" id="PTHR34115">
    <property type="entry name" value="PROTEIN, PUTATIVE-RELATED"/>
    <property type="match status" value="1"/>
</dbReference>
<dbReference type="EMBL" id="BTGU01000060">
    <property type="protein sequence ID" value="GMN55954.1"/>
    <property type="molecule type" value="Genomic_DNA"/>
</dbReference>
<comment type="caution">
    <text evidence="3">The sequence shown here is derived from an EMBL/GenBank/DDBJ whole genome shotgun (WGS) entry which is preliminary data.</text>
</comment>
<keyword evidence="2" id="KW-0732">Signal</keyword>
<keyword evidence="1" id="KW-1133">Transmembrane helix</keyword>
<keyword evidence="4" id="KW-1185">Reference proteome</keyword>
<evidence type="ECO:0000256" key="2">
    <source>
        <dbReference type="SAM" id="SignalP"/>
    </source>
</evidence>
<organism evidence="3 4">
    <name type="scientific">Ficus carica</name>
    <name type="common">Common fig</name>
    <dbReference type="NCBI Taxonomy" id="3494"/>
    <lineage>
        <taxon>Eukaryota</taxon>
        <taxon>Viridiplantae</taxon>
        <taxon>Streptophyta</taxon>
        <taxon>Embryophyta</taxon>
        <taxon>Tracheophyta</taxon>
        <taxon>Spermatophyta</taxon>
        <taxon>Magnoliopsida</taxon>
        <taxon>eudicotyledons</taxon>
        <taxon>Gunneridae</taxon>
        <taxon>Pentapetalae</taxon>
        <taxon>rosids</taxon>
        <taxon>fabids</taxon>
        <taxon>Rosales</taxon>
        <taxon>Moraceae</taxon>
        <taxon>Ficeae</taxon>
        <taxon>Ficus</taxon>
    </lineage>
</organism>
<protein>
    <submittedName>
        <fullName evidence="3">Uncharacterized protein</fullName>
    </submittedName>
</protein>
<dbReference type="Gramene" id="FCD_00026424-RA">
    <property type="protein sequence ID" value="FCD_00026424-RA:cds"/>
    <property type="gene ID" value="FCD_00026424"/>
</dbReference>
<keyword evidence="1" id="KW-0472">Membrane</keyword>
<keyword evidence="1" id="KW-0812">Transmembrane</keyword>
<evidence type="ECO:0000313" key="3">
    <source>
        <dbReference type="EMBL" id="GMN55954.1"/>
    </source>
</evidence>
<evidence type="ECO:0000256" key="1">
    <source>
        <dbReference type="SAM" id="Phobius"/>
    </source>
</evidence>
<reference evidence="3" key="1">
    <citation type="submission" date="2023-07" db="EMBL/GenBank/DDBJ databases">
        <title>draft genome sequence of fig (Ficus carica).</title>
        <authorList>
            <person name="Takahashi T."/>
            <person name="Nishimura K."/>
        </authorList>
    </citation>
    <scope>NUCLEOTIDE SEQUENCE</scope>
</reference>